<dbReference type="Gene3D" id="3.30.70.120">
    <property type="match status" value="1"/>
</dbReference>
<comment type="caution">
    <text evidence="1">The sequence shown here is derived from an EMBL/GenBank/DDBJ whole genome shotgun (WGS) entry which is preliminary data.</text>
</comment>
<dbReference type="Proteomes" id="UP000246964">
    <property type="component" value="Unassembled WGS sequence"/>
</dbReference>
<proteinExistence type="predicted"/>
<dbReference type="AlphaFoldDB" id="A0A317QB29"/>
<dbReference type="OrthoDB" id="8537254at2"/>
<protein>
    <submittedName>
        <fullName evidence="1">Uncharacterized protein DUF3240</fullName>
    </submittedName>
</protein>
<dbReference type="RefSeq" id="WP_110074925.1">
    <property type="nucleotide sequence ID" value="NZ_QGTT01000001.1"/>
</dbReference>
<dbReference type="EMBL" id="QGTT01000001">
    <property type="protein sequence ID" value="PWW16186.1"/>
    <property type="molecule type" value="Genomic_DNA"/>
</dbReference>
<reference evidence="1 2" key="1">
    <citation type="submission" date="2018-05" db="EMBL/GenBank/DDBJ databases">
        <title>Freshwater and sediment microbial communities from various areas in North America, analyzing microbe dynamics in response to fracking.</title>
        <authorList>
            <person name="Lamendella R."/>
        </authorList>
    </citation>
    <scope>NUCLEOTIDE SEQUENCE [LARGE SCALE GENOMIC DNA]</scope>
    <source>
        <strain evidence="1 2">125B1</strain>
    </source>
</reference>
<dbReference type="InterPro" id="IPR021634">
    <property type="entry name" value="DUF3240"/>
</dbReference>
<name>A0A317QB29_9GAMM</name>
<dbReference type="InterPro" id="IPR015867">
    <property type="entry name" value="N-reg_PII/ATP_PRibTrfase_C"/>
</dbReference>
<keyword evidence="2" id="KW-1185">Reference proteome</keyword>
<gene>
    <name evidence="1" type="ORF">DET45_101294</name>
</gene>
<sequence>MPEYELLHVIFPVKLRAHVVDVLLADEQLSGFSLAEIDGHSRQNSQLDRLEQVVGYRRMLRLEVMVTEPEKQRVLTLLKQLKPASAESLGVRFYTLPISSSGHL</sequence>
<evidence type="ECO:0000313" key="1">
    <source>
        <dbReference type="EMBL" id="PWW16186.1"/>
    </source>
</evidence>
<organism evidence="1 2">
    <name type="scientific">Pseudidiomarina maritima</name>
    <dbReference type="NCBI Taxonomy" id="519453"/>
    <lineage>
        <taxon>Bacteria</taxon>
        <taxon>Pseudomonadati</taxon>
        <taxon>Pseudomonadota</taxon>
        <taxon>Gammaproteobacteria</taxon>
        <taxon>Alteromonadales</taxon>
        <taxon>Idiomarinaceae</taxon>
        <taxon>Pseudidiomarina</taxon>
    </lineage>
</organism>
<accession>A0A317QB29</accession>
<evidence type="ECO:0000313" key="2">
    <source>
        <dbReference type="Proteomes" id="UP000246964"/>
    </source>
</evidence>
<dbReference type="Pfam" id="PF11582">
    <property type="entry name" value="DUF3240"/>
    <property type="match status" value="1"/>
</dbReference>